<dbReference type="GO" id="GO:0017168">
    <property type="term" value="F:5-oxoprolinase (ATP-hydrolyzing) activity"/>
    <property type="evidence" value="ECO:0007669"/>
    <property type="project" value="UniProtKB-EC"/>
</dbReference>
<dbReference type="InterPro" id="IPR003833">
    <property type="entry name" value="CT_C_D"/>
</dbReference>
<name>A0A5M6I3D4_9HYPH</name>
<dbReference type="SMART" id="SM00796">
    <property type="entry name" value="AHS1"/>
    <property type="match status" value="1"/>
</dbReference>
<dbReference type="EC" id="3.5.2.9" evidence="5"/>
<organism evidence="5 6">
    <name type="scientific">Blastochloris sulfoviridis</name>
    <dbReference type="NCBI Taxonomy" id="50712"/>
    <lineage>
        <taxon>Bacteria</taxon>
        <taxon>Pseudomonadati</taxon>
        <taxon>Pseudomonadota</taxon>
        <taxon>Alphaproteobacteria</taxon>
        <taxon>Hyphomicrobiales</taxon>
        <taxon>Blastochloridaceae</taxon>
        <taxon>Blastochloris</taxon>
    </lineage>
</organism>
<accession>A0A5M6I3D4</accession>
<dbReference type="InterPro" id="IPR010016">
    <property type="entry name" value="PxpB"/>
</dbReference>
<dbReference type="EMBL" id="VWPL01000005">
    <property type="protein sequence ID" value="KAA5602721.1"/>
    <property type="molecule type" value="Genomic_DNA"/>
</dbReference>
<evidence type="ECO:0000313" key="6">
    <source>
        <dbReference type="Proteomes" id="UP000323886"/>
    </source>
</evidence>
<dbReference type="GO" id="GO:0005524">
    <property type="term" value="F:ATP binding"/>
    <property type="evidence" value="ECO:0007669"/>
    <property type="project" value="UniProtKB-KW"/>
</dbReference>
<dbReference type="InterPro" id="IPR029000">
    <property type="entry name" value="Cyclophilin-like_dom_sf"/>
</dbReference>
<keyword evidence="2 5" id="KW-0378">Hydrolase</keyword>
<keyword evidence="1" id="KW-0547">Nucleotide-binding</keyword>
<evidence type="ECO:0000256" key="1">
    <source>
        <dbReference type="ARBA" id="ARBA00022741"/>
    </source>
</evidence>
<comment type="caution">
    <text evidence="5">The sequence shown here is derived from an EMBL/GenBank/DDBJ whole genome shotgun (WGS) entry which is preliminary data.</text>
</comment>
<dbReference type="RefSeq" id="WP_150096451.1">
    <property type="nucleotide sequence ID" value="NZ_VWPL01000005.1"/>
</dbReference>
<reference evidence="5 6" key="1">
    <citation type="submission" date="2019-09" db="EMBL/GenBank/DDBJ databases">
        <title>Draft Whole-Genome sequence of Blastochloris sulfoviridis DSM 729.</title>
        <authorList>
            <person name="Meyer T.E."/>
            <person name="Kyndt J.A."/>
        </authorList>
    </citation>
    <scope>NUCLEOTIDE SEQUENCE [LARGE SCALE GENOMIC DNA]</scope>
    <source>
        <strain evidence="5 6">DSM 729</strain>
    </source>
</reference>
<dbReference type="AlphaFoldDB" id="A0A5M6I3D4"/>
<evidence type="ECO:0000259" key="4">
    <source>
        <dbReference type="SMART" id="SM00796"/>
    </source>
</evidence>
<dbReference type="Gene3D" id="2.40.100.10">
    <property type="entry name" value="Cyclophilin-like"/>
    <property type="match status" value="1"/>
</dbReference>
<dbReference type="Gene3D" id="3.30.1360.40">
    <property type="match status" value="1"/>
</dbReference>
<dbReference type="Proteomes" id="UP000323886">
    <property type="component" value="Unassembled WGS sequence"/>
</dbReference>
<dbReference type="NCBIfam" id="TIGR00370">
    <property type="entry name" value="5-oxoprolinase subunit PxpB"/>
    <property type="match status" value="1"/>
</dbReference>
<evidence type="ECO:0000256" key="3">
    <source>
        <dbReference type="ARBA" id="ARBA00022840"/>
    </source>
</evidence>
<protein>
    <submittedName>
        <fullName evidence="5">5-oxoprolinase subunit PxpB</fullName>
        <ecNumber evidence="5">3.5.2.9</ecNumber>
    </submittedName>
</protein>
<dbReference type="OrthoDB" id="9778567at2"/>
<dbReference type="PANTHER" id="PTHR34698:SF2">
    <property type="entry name" value="5-OXOPROLINASE SUBUNIT B"/>
    <property type="match status" value="1"/>
</dbReference>
<dbReference type="SUPFAM" id="SSF160467">
    <property type="entry name" value="PH0987 N-terminal domain-like"/>
    <property type="match status" value="1"/>
</dbReference>
<dbReference type="SUPFAM" id="SSF50891">
    <property type="entry name" value="Cyclophilin-like"/>
    <property type="match status" value="1"/>
</dbReference>
<keyword evidence="6" id="KW-1185">Reference proteome</keyword>
<dbReference type="Pfam" id="PF02682">
    <property type="entry name" value="CT_C_D"/>
    <property type="match status" value="1"/>
</dbReference>
<keyword evidence="3" id="KW-0067">ATP-binding</keyword>
<dbReference type="PANTHER" id="PTHR34698">
    <property type="entry name" value="5-OXOPROLINASE SUBUNIT B"/>
    <property type="match status" value="1"/>
</dbReference>
<evidence type="ECO:0000313" key="5">
    <source>
        <dbReference type="EMBL" id="KAA5602721.1"/>
    </source>
</evidence>
<proteinExistence type="predicted"/>
<sequence>MRFLPSGDSALVVEFGDTIDAEVSARVTRLAGRIAACAIPGVRELLPTFRSLMVFYDPLLIGQGELMAAIAPLAADSVAAAAPGRLWTIPVCYAPEQAPDLTAVAEATGLGTDEVVRRHAGITYHVYMLGFLPGYPYLGDVDAALRLPRRTTPRTRLPAGSVAIAMAMTAIYPVESPGGWHLIGNTPVKLFDLAADPPALLAPGDRVRFRPIPQAEWQAIAAAVAAERFRLDPEPLP</sequence>
<evidence type="ECO:0000256" key="2">
    <source>
        <dbReference type="ARBA" id="ARBA00022801"/>
    </source>
</evidence>
<gene>
    <name evidence="5" type="primary">pxpB</name>
    <name evidence="5" type="ORF">F1193_04355</name>
</gene>
<feature type="domain" description="Carboxyltransferase" evidence="4">
    <location>
        <begin position="1"/>
        <end position="201"/>
    </location>
</feature>